<sequence length="296" mass="31227">MRVIATGLDFPEGPVALRDGGVLLVEIRRGTLSRVSPDGEVSVVAELGGGPNGAAIGPDGAVYVCNNGGFEWHDRDGITAPGHQPADYIGGRIQRVTLDGEVTDLYTECDGRPLRGPNDLVFDAHGGFWFTDLGKSRERDNDTGALYYAKPDGSSIVEVAHPLVQPNGVGLSPDGTKVYVAETGPGRVWCWDVEGPGRLGERALLHGFAGHQLLDSLAVDGDGNVCVATLVTGAVSVIAPDGTLLRQVRVPDHDPFVTNICFVGADSRTAYVTSSGRGVLYELEWDSPGLDLEHSA</sequence>
<dbReference type="PRINTS" id="PR01790">
    <property type="entry name" value="SMP30FAMILY"/>
</dbReference>
<evidence type="ECO:0000313" key="4">
    <source>
        <dbReference type="EMBL" id="RRO14951.1"/>
    </source>
</evidence>
<dbReference type="Gene3D" id="2.120.10.30">
    <property type="entry name" value="TolB, C-terminal domain"/>
    <property type="match status" value="1"/>
</dbReference>
<feature type="binding site" evidence="2">
    <location>
        <position position="167"/>
    </location>
    <ligand>
        <name>a divalent metal cation</name>
        <dbReference type="ChEBI" id="CHEBI:60240"/>
    </ligand>
</feature>
<name>A0A3R8P243_9PSEU</name>
<reference evidence="4 5" key="1">
    <citation type="submission" date="2018-11" db="EMBL/GenBank/DDBJ databases">
        <title>Saccharopolyspora rhizosphaerae sp. nov., an actinomycete isolated from rhizosphere soil in Thailand.</title>
        <authorList>
            <person name="Intra B."/>
            <person name="Euanorasetr J."/>
            <person name="Take A."/>
            <person name="Inahashi Y."/>
            <person name="Mori M."/>
            <person name="Panbangred W."/>
            <person name="Matsumoto A."/>
        </authorList>
    </citation>
    <scope>NUCLEOTIDE SEQUENCE [LARGE SCALE GENOMIC DNA]</scope>
    <source>
        <strain evidence="4 5">H219</strain>
    </source>
</reference>
<dbReference type="AlphaFoldDB" id="A0A3R8P243"/>
<keyword evidence="5" id="KW-1185">Reference proteome</keyword>
<proteinExistence type="predicted"/>
<evidence type="ECO:0000256" key="1">
    <source>
        <dbReference type="PIRSR" id="PIRSR605511-1"/>
    </source>
</evidence>
<gene>
    <name evidence="4" type="ORF">EIL87_18375</name>
</gene>
<dbReference type="SUPFAM" id="SSF63829">
    <property type="entry name" value="Calcium-dependent phosphotriesterase"/>
    <property type="match status" value="1"/>
</dbReference>
<dbReference type="PANTHER" id="PTHR47572:SF5">
    <property type="entry name" value="BLR2277 PROTEIN"/>
    <property type="match status" value="1"/>
</dbReference>
<evidence type="ECO:0000259" key="3">
    <source>
        <dbReference type="Pfam" id="PF08450"/>
    </source>
</evidence>
<dbReference type="Proteomes" id="UP000274515">
    <property type="component" value="Unassembled WGS sequence"/>
</dbReference>
<feature type="binding site" evidence="2">
    <location>
        <position position="215"/>
    </location>
    <ligand>
        <name>a divalent metal cation</name>
        <dbReference type="ChEBI" id="CHEBI:60240"/>
    </ligand>
</feature>
<dbReference type="EMBL" id="RSAA01000017">
    <property type="protein sequence ID" value="RRO14951.1"/>
    <property type="molecule type" value="Genomic_DNA"/>
</dbReference>
<feature type="binding site" evidence="2">
    <location>
        <position position="118"/>
    </location>
    <ligand>
        <name>substrate</name>
    </ligand>
</feature>
<feature type="active site" description="Proton donor/acceptor" evidence="1">
    <location>
        <position position="215"/>
    </location>
</feature>
<keyword evidence="2" id="KW-0479">Metal-binding</keyword>
<dbReference type="Pfam" id="PF08450">
    <property type="entry name" value="SGL"/>
    <property type="match status" value="1"/>
</dbReference>
<comment type="cofactor">
    <cofactor evidence="2">
        <name>Zn(2+)</name>
        <dbReference type="ChEBI" id="CHEBI:29105"/>
    </cofactor>
    <text evidence="2">Binds 1 divalent metal cation per subunit.</text>
</comment>
<organism evidence="4 5">
    <name type="scientific">Saccharopolyspora rhizosphaerae</name>
    <dbReference type="NCBI Taxonomy" id="2492662"/>
    <lineage>
        <taxon>Bacteria</taxon>
        <taxon>Bacillati</taxon>
        <taxon>Actinomycetota</taxon>
        <taxon>Actinomycetes</taxon>
        <taxon>Pseudonocardiales</taxon>
        <taxon>Pseudonocardiaceae</taxon>
        <taxon>Saccharopolyspora</taxon>
    </lineage>
</organism>
<feature type="domain" description="SMP-30/Gluconolactonase/LRE-like region" evidence="3">
    <location>
        <begin position="10"/>
        <end position="275"/>
    </location>
</feature>
<comment type="caution">
    <text evidence="4">The sequence shown here is derived from an EMBL/GenBank/DDBJ whole genome shotgun (WGS) entry which is preliminary data.</text>
</comment>
<dbReference type="PANTHER" id="PTHR47572">
    <property type="entry name" value="LIPOPROTEIN-RELATED"/>
    <property type="match status" value="1"/>
</dbReference>
<evidence type="ECO:0000256" key="2">
    <source>
        <dbReference type="PIRSR" id="PIRSR605511-2"/>
    </source>
</evidence>
<dbReference type="GO" id="GO:0046872">
    <property type="term" value="F:metal ion binding"/>
    <property type="evidence" value="ECO:0007669"/>
    <property type="project" value="UniProtKB-KW"/>
</dbReference>
<protein>
    <submittedName>
        <fullName evidence="4">SMP-30/gluconolactonase/LRE family protein</fullName>
    </submittedName>
</protein>
<dbReference type="InterPro" id="IPR013658">
    <property type="entry name" value="SGL"/>
</dbReference>
<accession>A0A3R8P243</accession>
<dbReference type="InterPro" id="IPR005511">
    <property type="entry name" value="SMP-30"/>
</dbReference>
<dbReference type="InterPro" id="IPR011042">
    <property type="entry name" value="6-blade_b-propeller_TolB-like"/>
</dbReference>
<keyword evidence="2" id="KW-0862">Zinc</keyword>
<dbReference type="OrthoDB" id="2633250at2"/>
<evidence type="ECO:0000313" key="5">
    <source>
        <dbReference type="Proteomes" id="UP000274515"/>
    </source>
</evidence>
<dbReference type="InterPro" id="IPR051262">
    <property type="entry name" value="SMP-30/CGR1_Lactonase"/>
</dbReference>